<evidence type="ECO:0000313" key="3">
    <source>
        <dbReference type="EMBL" id="GET34515.1"/>
    </source>
</evidence>
<dbReference type="Gene3D" id="3.40.50.2000">
    <property type="entry name" value="Glycogen Phosphorylase B"/>
    <property type="match status" value="1"/>
</dbReference>
<name>A0A5M4B2X7_9BACT</name>
<reference evidence="3 4" key="1">
    <citation type="submission" date="2019-10" db="EMBL/GenBank/DDBJ databases">
        <title>Prolixibacter strains distinguished by the presence of nitrate reductase genes were adept at nitrate-dependent anaerobic corrosion of metallic iron and carbon steel.</title>
        <authorList>
            <person name="Iino T."/>
            <person name="Shono N."/>
            <person name="Ito K."/>
            <person name="Nakamura R."/>
            <person name="Sueoka K."/>
            <person name="Harayama S."/>
            <person name="Ohkuma M."/>
        </authorList>
    </citation>
    <scope>NUCLEOTIDE SEQUENCE [LARGE SCALE GENOMIC DNA]</scope>
    <source>
        <strain evidence="3 4">JCM 13498</strain>
    </source>
</reference>
<organism evidence="3 4">
    <name type="scientific">Prolixibacter bellariivorans</name>
    <dbReference type="NCBI Taxonomy" id="314319"/>
    <lineage>
        <taxon>Bacteria</taxon>
        <taxon>Pseudomonadati</taxon>
        <taxon>Bacteroidota</taxon>
        <taxon>Bacteroidia</taxon>
        <taxon>Marinilabiliales</taxon>
        <taxon>Prolixibacteraceae</taxon>
        <taxon>Prolixibacter</taxon>
    </lineage>
</organism>
<gene>
    <name evidence="3" type="ORF">PbJCM13498_33780</name>
</gene>
<dbReference type="Proteomes" id="UP000391834">
    <property type="component" value="Unassembled WGS sequence"/>
</dbReference>
<accession>A0A5M4B2X7</accession>
<dbReference type="GO" id="GO:0009103">
    <property type="term" value="P:lipopolysaccharide biosynthetic process"/>
    <property type="evidence" value="ECO:0007669"/>
    <property type="project" value="TreeGrafter"/>
</dbReference>
<dbReference type="SUPFAM" id="SSF53756">
    <property type="entry name" value="UDP-Glycosyltransferase/glycogen phosphorylase"/>
    <property type="match status" value="1"/>
</dbReference>
<evidence type="ECO:0000259" key="2">
    <source>
        <dbReference type="Pfam" id="PF00534"/>
    </source>
</evidence>
<protein>
    <recommendedName>
        <fullName evidence="2">Glycosyl transferase family 1 domain-containing protein</fullName>
    </recommendedName>
</protein>
<sequence>MKVLVLYDYPPSPGGLATQGDLLYKGLLEMGVDAHAVHFESAQEKEWYYRWFEPDVVVGVGYWGHTPQLVLHPQRYGIQPVPWLVADGYIANYQEVLNALPLILVTSNWVKEMYVRDGIDGDKIEVLPVGCNTDSFVPFAKDDPKILAVREALGISPDQLMILTVGGDAASKGAQEVMQALAIIDSKAPDWKYVCKVWPQPRTKSQNLADLELATHLGIEKNVTYATNTISRNFMPYLIGACDIYAAPSRLEGFGMPQVEAGACGKPVLSIKAMGMLDTLIHEKTALLAKVARKIAVNEVMLGDESGFEDQHKITFKVPRVVDYRANVQDIARYLMRLMTDAALREKMGKASRERVVTNFDYRIVARRFVQIINDKLGIS</sequence>
<evidence type="ECO:0000256" key="1">
    <source>
        <dbReference type="ARBA" id="ARBA00022679"/>
    </source>
</evidence>
<keyword evidence="4" id="KW-1185">Reference proteome</keyword>
<feature type="domain" description="Glycosyl transferase family 1" evidence="2">
    <location>
        <begin position="150"/>
        <end position="294"/>
    </location>
</feature>
<dbReference type="GO" id="GO:0016757">
    <property type="term" value="F:glycosyltransferase activity"/>
    <property type="evidence" value="ECO:0007669"/>
    <property type="project" value="InterPro"/>
</dbReference>
<dbReference type="InterPro" id="IPR001296">
    <property type="entry name" value="Glyco_trans_1"/>
</dbReference>
<evidence type="ECO:0000313" key="4">
    <source>
        <dbReference type="Proteomes" id="UP000391834"/>
    </source>
</evidence>
<dbReference type="EMBL" id="BLAX01000001">
    <property type="protein sequence ID" value="GET34515.1"/>
    <property type="molecule type" value="Genomic_DNA"/>
</dbReference>
<dbReference type="PANTHER" id="PTHR46401:SF2">
    <property type="entry name" value="GLYCOSYLTRANSFERASE WBBK-RELATED"/>
    <property type="match status" value="1"/>
</dbReference>
<dbReference type="OrthoDB" id="9801609at2"/>
<dbReference type="PANTHER" id="PTHR46401">
    <property type="entry name" value="GLYCOSYLTRANSFERASE WBBK-RELATED"/>
    <property type="match status" value="1"/>
</dbReference>
<dbReference type="RefSeq" id="WP_027585643.1">
    <property type="nucleotide sequence ID" value="NZ_BLAX01000001.1"/>
</dbReference>
<dbReference type="CDD" id="cd03801">
    <property type="entry name" value="GT4_PimA-like"/>
    <property type="match status" value="1"/>
</dbReference>
<dbReference type="AlphaFoldDB" id="A0A5M4B2X7"/>
<dbReference type="Pfam" id="PF00534">
    <property type="entry name" value="Glycos_transf_1"/>
    <property type="match status" value="1"/>
</dbReference>
<keyword evidence="1" id="KW-0808">Transferase</keyword>
<proteinExistence type="predicted"/>
<comment type="caution">
    <text evidence="3">The sequence shown here is derived from an EMBL/GenBank/DDBJ whole genome shotgun (WGS) entry which is preliminary data.</text>
</comment>